<dbReference type="AlphaFoldDB" id="A0A3N0XQB1"/>
<evidence type="ECO:0000256" key="2">
    <source>
        <dbReference type="ARBA" id="ARBA00022859"/>
    </source>
</evidence>
<dbReference type="Proteomes" id="UP000281406">
    <property type="component" value="Unassembled WGS sequence"/>
</dbReference>
<keyword evidence="2" id="KW-0391">Immunity</keyword>
<dbReference type="PANTHER" id="PTHR23268:SF102">
    <property type="entry name" value="IMMUNOGLOBULIN V-SET DOMAIN-CONTAINING PROTEIN"/>
    <property type="match status" value="1"/>
</dbReference>
<comment type="caution">
    <text evidence="4">The sequence shown here is derived from an EMBL/GenBank/DDBJ whole genome shotgun (WGS) entry which is preliminary data.</text>
</comment>
<dbReference type="GO" id="GO:0005886">
    <property type="term" value="C:plasma membrane"/>
    <property type="evidence" value="ECO:0007669"/>
    <property type="project" value="TreeGrafter"/>
</dbReference>
<dbReference type="InterPro" id="IPR050413">
    <property type="entry name" value="TCR_beta_variable"/>
</dbReference>
<evidence type="ECO:0000259" key="3">
    <source>
        <dbReference type="PROSITE" id="PS50835"/>
    </source>
</evidence>
<dbReference type="OrthoDB" id="9049585at2759"/>
<dbReference type="Gene3D" id="2.60.40.10">
    <property type="entry name" value="Immunoglobulins"/>
    <property type="match status" value="2"/>
</dbReference>
<reference evidence="4 5" key="1">
    <citation type="submission" date="2018-10" db="EMBL/GenBank/DDBJ databases">
        <title>Genome assembly for a Yunnan-Guizhou Plateau 3E fish, Anabarilius grahami (Regan), and its evolutionary and genetic applications.</title>
        <authorList>
            <person name="Jiang W."/>
        </authorList>
    </citation>
    <scope>NUCLEOTIDE SEQUENCE [LARGE SCALE GENOMIC DNA]</scope>
    <source>
        <strain evidence="4">AG-KIZ</strain>
        <tissue evidence="4">Muscle</tissue>
    </source>
</reference>
<dbReference type="PANTHER" id="PTHR23268">
    <property type="entry name" value="T-CELL RECEPTOR BETA CHAIN"/>
    <property type="match status" value="1"/>
</dbReference>
<dbReference type="SUPFAM" id="SSF48726">
    <property type="entry name" value="Immunoglobulin"/>
    <property type="match status" value="2"/>
</dbReference>
<gene>
    <name evidence="4" type="ORF">DPX16_14429</name>
</gene>
<dbReference type="SMART" id="SM00409">
    <property type="entry name" value="IG"/>
    <property type="match status" value="2"/>
</dbReference>
<name>A0A3N0XQB1_ANAGA</name>
<keyword evidence="1" id="KW-0732">Signal</keyword>
<dbReference type="EMBL" id="RJVU01064075">
    <property type="protein sequence ID" value="ROJ19162.1"/>
    <property type="molecule type" value="Genomic_DNA"/>
</dbReference>
<dbReference type="PROSITE" id="PS50835">
    <property type="entry name" value="IG_LIKE"/>
    <property type="match status" value="2"/>
</dbReference>
<feature type="domain" description="Ig-like" evidence="3">
    <location>
        <begin position="1"/>
        <end position="79"/>
    </location>
</feature>
<evidence type="ECO:0000313" key="4">
    <source>
        <dbReference type="EMBL" id="ROJ19162.1"/>
    </source>
</evidence>
<dbReference type="Pfam" id="PF07686">
    <property type="entry name" value="V-set"/>
    <property type="match status" value="2"/>
</dbReference>
<dbReference type="InterPro" id="IPR036179">
    <property type="entry name" value="Ig-like_dom_sf"/>
</dbReference>
<organism evidence="4 5">
    <name type="scientific">Anabarilius grahami</name>
    <name type="common">Kanglang fish</name>
    <name type="synonym">Barilius grahami</name>
    <dbReference type="NCBI Taxonomy" id="495550"/>
    <lineage>
        <taxon>Eukaryota</taxon>
        <taxon>Metazoa</taxon>
        <taxon>Chordata</taxon>
        <taxon>Craniata</taxon>
        <taxon>Vertebrata</taxon>
        <taxon>Euteleostomi</taxon>
        <taxon>Actinopterygii</taxon>
        <taxon>Neopterygii</taxon>
        <taxon>Teleostei</taxon>
        <taxon>Ostariophysi</taxon>
        <taxon>Cypriniformes</taxon>
        <taxon>Xenocyprididae</taxon>
        <taxon>Xenocypridinae</taxon>
        <taxon>Xenocypridinae incertae sedis</taxon>
        <taxon>Anabarilius</taxon>
    </lineage>
</organism>
<dbReference type="InterPro" id="IPR003599">
    <property type="entry name" value="Ig_sub"/>
</dbReference>
<dbReference type="CDD" id="cd00099">
    <property type="entry name" value="IgV"/>
    <property type="match status" value="1"/>
</dbReference>
<protein>
    <recommendedName>
        <fullName evidence="3">Ig-like domain-containing protein</fullName>
    </recommendedName>
</protein>
<dbReference type="GO" id="GO:0007166">
    <property type="term" value="P:cell surface receptor signaling pathway"/>
    <property type="evidence" value="ECO:0007669"/>
    <property type="project" value="TreeGrafter"/>
</dbReference>
<dbReference type="InterPro" id="IPR013106">
    <property type="entry name" value="Ig_V-set"/>
</dbReference>
<dbReference type="SMART" id="SM00406">
    <property type="entry name" value="IGv"/>
    <property type="match status" value="2"/>
</dbReference>
<evidence type="ECO:0000256" key="1">
    <source>
        <dbReference type="ARBA" id="ARBA00022729"/>
    </source>
</evidence>
<dbReference type="InterPro" id="IPR013783">
    <property type="entry name" value="Ig-like_fold"/>
</dbReference>
<feature type="domain" description="Ig-like" evidence="3">
    <location>
        <begin position="94"/>
        <end position="197"/>
    </location>
</feature>
<dbReference type="InterPro" id="IPR007110">
    <property type="entry name" value="Ig-like_dom"/>
</dbReference>
<proteinExistence type="predicted"/>
<dbReference type="GO" id="GO:0002376">
    <property type="term" value="P:immune system process"/>
    <property type="evidence" value="ECO:0007669"/>
    <property type="project" value="UniProtKB-KW"/>
</dbReference>
<accession>A0A3N0XQB1</accession>
<keyword evidence="5" id="KW-1185">Reference proteome</keyword>
<sequence>MYWYRQRQGQTMTLIVFTSSLSKPDYGDSDSNKFSANKTVPERGYLTVNNVESDDSAVYFCLWNQSAERDDMSNAPHLSVSFFVLCLAVTILGKSVVQTPPDLLKKEKEFAEIECSHKVQNYDVIQWYKQSQSIMDLQLMGFLNIGSENKETAFENKIKLKGDGGNNGTLIINDLTLTDSAVYFCAAYYTVLRITSV</sequence>
<evidence type="ECO:0000313" key="5">
    <source>
        <dbReference type="Proteomes" id="UP000281406"/>
    </source>
</evidence>